<dbReference type="PANTHER" id="PTHR30250:SF10">
    <property type="entry name" value="LIPOPOLYSACCHARIDE BIOSYNTHESIS PROTEIN WZXC"/>
    <property type="match status" value="1"/>
</dbReference>
<dbReference type="Pfam" id="PF13440">
    <property type="entry name" value="Polysacc_synt_3"/>
    <property type="match status" value="1"/>
</dbReference>
<keyword evidence="9" id="KW-1185">Reference proteome</keyword>
<feature type="transmembrane region" description="Helical" evidence="7">
    <location>
        <begin position="152"/>
        <end position="175"/>
    </location>
</feature>
<keyword evidence="3" id="KW-1003">Cell membrane</keyword>
<feature type="transmembrane region" description="Helical" evidence="7">
    <location>
        <begin position="303"/>
        <end position="326"/>
    </location>
</feature>
<evidence type="ECO:0000256" key="5">
    <source>
        <dbReference type="ARBA" id="ARBA00022989"/>
    </source>
</evidence>
<dbReference type="STRING" id="996342.SAMN05443551_2745"/>
<feature type="transmembrane region" description="Helical" evidence="7">
    <location>
        <begin position="97"/>
        <end position="116"/>
    </location>
</feature>
<keyword evidence="6 7" id="KW-0472">Membrane</keyword>
<feature type="transmembrane region" description="Helical" evidence="7">
    <location>
        <begin position="212"/>
        <end position="236"/>
    </location>
</feature>
<dbReference type="EMBL" id="FQXC01000003">
    <property type="protein sequence ID" value="SHH65036.1"/>
    <property type="molecule type" value="Genomic_DNA"/>
</dbReference>
<feature type="transmembrane region" description="Helical" evidence="7">
    <location>
        <begin position="367"/>
        <end position="387"/>
    </location>
</feature>
<evidence type="ECO:0000313" key="9">
    <source>
        <dbReference type="Proteomes" id="UP000184221"/>
    </source>
</evidence>
<dbReference type="GO" id="GO:0005886">
    <property type="term" value="C:plasma membrane"/>
    <property type="evidence" value="ECO:0007669"/>
    <property type="project" value="UniProtKB-SubCell"/>
</dbReference>
<keyword evidence="4 7" id="KW-0812">Transmembrane</keyword>
<reference evidence="8 9" key="1">
    <citation type="submission" date="2016-11" db="EMBL/GenBank/DDBJ databases">
        <authorList>
            <person name="Jaros S."/>
            <person name="Januszkiewicz K."/>
            <person name="Wedrychowicz H."/>
        </authorList>
    </citation>
    <scope>NUCLEOTIDE SEQUENCE [LARGE SCALE GENOMIC DNA]</scope>
    <source>
        <strain evidence="8 9">DSM 29431</strain>
    </source>
</reference>
<evidence type="ECO:0000256" key="3">
    <source>
        <dbReference type="ARBA" id="ARBA00022475"/>
    </source>
</evidence>
<evidence type="ECO:0000256" key="7">
    <source>
        <dbReference type="SAM" id="Phobius"/>
    </source>
</evidence>
<dbReference type="Proteomes" id="UP000184221">
    <property type="component" value="Unassembled WGS sequence"/>
</dbReference>
<sequence length="453" mass="49113">MIKAVASQFQGTSLTARFMRSSAFTLSGYAAGQVLRLASNLILTRLLFPEAFGLMALVAVIIQGLSMFSDVGVSPAIMQSKRGDDQRFLDTAWTIQVIRGALLWLFACLIAIPVARFYEEPLLAWILPCAGISLLVSGFNPTRMDTANRHLLVGRLTALDLIAQSAGIVIAVGLAWYLQSVWALVISGVAASVILLWLYHRFLPGQSNRFHWEAAAGAELISFGKWIFLSTIFGFLTAQGDKLLLGKYLPLDQFGIYNIAFFLASFPLLMGGVLIRKVLIPLYREAPPAESVANFRKLQKLRFLLTAVIFGLASAVSMAGVVLIDVMYDPRYAMAGAVVVVIAAMQIPQIIVLTYDQASLAAGDSRSYFILSAVRATLTLGFLFAGLLYGGLFWALIGQGLAGVVAYPFVVHVARKVKAWDIIHDVAYAFLGLIAVSVAFWMNADAVSALAAM</sequence>
<organism evidence="8 9">
    <name type="scientific">Marivita hallyeonensis</name>
    <dbReference type="NCBI Taxonomy" id="996342"/>
    <lineage>
        <taxon>Bacteria</taxon>
        <taxon>Pseudomonadati</taxon>
        <taxon>Pseudomonadota</taxon>
        <taxon>Alphaproteobacteria</taxon>
        <taxon>Rhodobacterales</taxon>
        <taxon>Roseobacteraceae</taxon>
        <taxon>Marivita</taxon>
    </lineage>
</organism>
<keyword evidence="5 7" id="KW-1133">Transmembrane helix</keyword>
<feature type="transmembrane region" description="Helical" evidence="7">
    <location>
        <begin position="56"/>
        <end position="77"/>
    </location>
</feature>
<dbReference type="PANTHER" id="PTHR30250">
    <property type="entry name" value="PST FAMILY PREDICTED COLANIC ACID TRANSPORTER"/>
    <property type="match status" value="1"/>
</dbReference>
<evidence type="ECO:0000256" key="6">
    <source>
        <dbReference type="ARBA" id="ARBA00023136"/>
    </source>
</evidence>
<evidence type="ECO:0000256" key="4">
    <source>
        <dbReference type="ARBA" id="ARBA00022692"/>
    </source>
</evidence>
<feature type="transmembrane region" description="Helical" evidence="7">
    <location>
        <begin position="122"/>
        <end position="140"/>
    </location>
</feature>
<comment type="subcellular location">
    <subcellularLocation>
        <location evidence="1">Cell membrane</location>
        <topology evidence="1">Multi-pass membrane protein</topology>
    </subcellularLocation>
</comment>
<accession>A0A1M5UQ76</accession>
<comment type="similarity">
    <text evidence="2">Belongs to the polysaccharide synthase family.</text>
</comment>
<dbReference type="AlphaFoldDB" id="A0A1M5UQ76"/>
<feature type="transmembrane region" description="Helical" evidence="7">
    <location>
        <begin position="181"/>
        <end position="200"/>
    </location>
</feature>
<feature type="transmembrane region" description="Helical" evidence="7">
    <location>
        <begin position="332"/>
        <end position="355"/>
    </location>
</feature>
<protein>
    <submittedName>
        <fullName evidence="8">Membrane protein involved in the export of O-antigen and teichoic acid</fullName>
    </submittedName>
</protein>
<dbReference type="InterPro" id="IPR050833">
    <property type="entry name" value="Poly_Biosynth_Transport"/>
</dbReference>
<gene>
    <name evidence="8" type="ORF">SAMN05443551_2745</name>
</gene>
<proteinExistence type="inferred from homology"/>
<feature type="transmembrane region" description="Helical" evidence="7">
    <location>
        <begin position="426"/>
        <end position="444"/>
    </location>
</feature>
<evidence type="ECO:0000256" key="1">
    <source>
        <dbReference type="ARBA" id="ARBA00004651"/>
    </source>
</evidence>
<evidence type="ECO:0000256" key="2">
    <source>
        <dbReference type="ARBA" id="ARBA00007430"/>
    </source>
</evidence>
<dbReference type="RefSeq" id="WP_342716019.1">
    <property type="nucleotide sequence ID" value="NZ_FQXC01000003.1"/>
</dbReference>
<feature type="transmembrane region" description="Helical" evidence="7">
    <location>
        <begin position="393"/>
        <end position="414"/>
    </location>
</feature>
<evidence type="ECO:0000313" key="8">
    <source>
        <dbReference type="EMBL" id="SHH65036.1"/>
    </source>
</evidence>
<name>A0A1M5UQ76_9RHOB</name>
<feature type="transmembrane region" description="Helical" evidence="7">
    <location>
        <begin position="256"/>
        <end position="275"/>
    </location>
</feature>